<feature type="region of interest" description="Disordered" evidence="1">
    <location>
        <begin position="103"/>
        <end position="124"/>
    </location>
</feature>
<comment type="caution">
    <text evidence="2">The sequence shown here is derived from an EMBL/GenBank/DDBJ whole genome shotgun (WGS) entry which is preliminary data.</text>
</comment>
<evidence type="ECO:0000256" key="1">
    <source>
        <dbReference type="SAM" id="MobiDB-lite"/>
    </source>
</evidence>
<gene>
    <name evidence="2" type="ORF">B1B_05436</name>
</gene>
<sequence>MRGFHSVGRDRYRNHEDPGMSSRWGNPYRDHRDGPSYTEVLVVRGKFFLDLGPFRRWEPELAILNRGKRGGQHRIPESFVRGLAIWMQHIDYRGREGITRRMARLGSTPPPPPITSPSGTTSTG</sequence>
<feature type="compositionally biased region" description="Basic and acidic residues" evidence="1">
    <location>
        <begin position="7"/>
        <end position="18"/>
    </location>
</feature>
<dbReference type="EMBL" id="AUZY01003444">
    <property type="protein sequence ID" value="EQD69216.1"/>
    <property type="molecule type" value="Genomic_DNA"/>
</dbReference>
<organism evidence="2">
    <name type="scientific">mine drainage metagenome</name>
    <dbReference type="NCBI Taxonomy" id="410659"/>
    <lineage>
        <taxon>unclassified sequences</taxon>
        <taxon>metagenomes</taxon>
        <taxon>ecological metagenomes</taxon>
    </lineage>
</organism>
<accession>T1B8F8</accession>
<evidence type="ECO:0000313" key="2">
    <source>
        <dbReference type="EMBL" id="EQD69216.1"/>
    </source>
</evidence>
<reference evidence="2" key="1">
    <citation type="submission" date="2013-08" db="EMBL/GenBank/DDBJ databases">
        <authorList>
            <person name="Mendez C."/>
            <person name="Richter M."/>
            <person name="Ferrer M."/>
            <person name="Sanchez J."/>
        </authorList>
    </citation>
    <scope>NUCLEOTIDE SEQUENCE</scope>
</reference>
<protein>
    <submittedName>
        <fullName evidence="2">Transposase, IS4 family protein</fullName>
    </submittedName>
</protein>
<proteinExistence type="predicted"/>
<name>T1B8F8_9ZZZZ</name>
<feature type="region of interest" description="Disordered" evidence="1">
    <location>
        <begin position="1"/>
        <end position="29"/>
    </location>
</feature>
<reference evidence="2" key="2">
    <citation type="journal article" date="2014" name="ISME J.">
        <title>Microbial stratification in low pH oxic and suboxic macroscopic growths along an acid mine drainage.</title>
        <authorList>
            <person name="Mendez-Garcia C."/>
            <person name="Mesa V."/>
            <person name="Sprenger R.R."/>
            <person name="Richter M."/>
            <person name="Diez M.S."/>
            <person name="Solano J."/>
            <person name="Bargiela R."/>
            <person name="Golyshina O.V."/>
            <person name="Manteca A."/>
            <person name="Ramos J.L."/>
            <person name="Gallego J.R."/>
            <person name="Llorente I."/>
            <person name="Martins Dos Santos V.A."/>
            <person name="Jensen O.N."/>
            <person name="Pelaez A.I."/>
            <person name="Sanchez J."/>
            <person name="Ferrer M."/>
        </authorList>
    </citation>
    <scope>NUCLEOTIDE SEQUENCE</scope>
</reference>
<dbReference type="AlphaFoldDB" id="T1B8F8"/>